<evidence type="ECO:0000313" key="2">
    <source>
        <dbReference type="EMBL" id="CAE0253144.1"/>
    </source>
</evidence>
<sequence length="377" mass="42487">MNKIERVSSSYQTNMSACQCNTSSGSLESAHEEVERSQLPSPALVKKSEGKGFPIPSTPSFKIGEFERSLFLVGPYEIVLPPPEYLLPQDTYPFVTRSLPVASGGVSSKKVIVFGLFSGEKGVSAHNDYTIGLLVNIRSSQGAYPGWKVRIYWDQEGFEKDFAVSLRKELEAYKFVEIMTPAEVAGMDKIQKMAQRFFVAADDSVDVFMIRDADSRFIQREVDAVEEWLATDKAFHFMRDGIAHDYPILGGAWGGRRHKDGGKIDIVSLLHQFVPADQKQSLFSGNEYNNDQFFLKNRIFPLIHRDQYVSHDTFYCEKYHARPYPAARTGLDIVGKQYFANGKPKLETSFIMHSYKSNYPNGAPKACTIDKGLFKYG</sequence>
<gene>
    <name evidence="2" type="ORF">PBIL07802_LOCUS15378</name>
</gene>
<feature type="region of interest" description="Disordered" evidence="1">
    <location>
        <begin position="29"/>
        <end position="51"/>
    </location>
</feature>
<dbReference type="EMBL" id="HBIB01023431">
    <property type="protein sequence ID" value="CAE0253144.1"/>
    <property type="molecule type" value="Transcribed_RNA"/>
</dbReference>
<dbReference type="AlphaFoldDB" id="A0A7S3DDV1"/>
<protein>
    <submittedName>
        <fullName evidence="2">Uncharacterized protein</fullName>
    </submittedName>
</protein>
<evidence type="ECO:0000256" key="1">
    <source>
        <dbReference type="SAM" id="MobiDB-lite"/>
    </source>
</evidence>
<reference evidence="2" key="1">
    <citation type="submission" date="2021-01" db="EMBL/GenBank/DDBJ databases">
        <authorList>
            <person name="Corre E."/>
            <person name="Pelletier E."/>
            <person name="Niang G."/>
            <person name="Scheremetjew M."/>
            <person name="Finn R."/>
            <person name="Kale V."/>
            <person name="Holt S."/>
            <person name="Cochrane G."/>
            <person name="Meng A."/>
            <person name="Brown T."/>
            <person name="Cohen L."/>
        </authorList>
    </citation>
    <scope>NUCLEOTIDE SEQUENCE</scope>
    <source>
        <strain evidence="2">NIES-2562</strain>
    </source>
</reference>
<name>A0A7S3DDV1_9EUKA</name>
<organism evidence="2">
    <name type="scientific">Palpitomonas bilix</name>
    <dbReference type="NCBI Taxonomy" id="652834"/>
    <lineage>
        <taxon>Eukaryota</taxon>
        <taxon>Eukaryota incertae sedis</taxon>
    </lineage>
</organism>
<proteinExistence type="predicted"/>
<accession>A0A7S3DDV1</accession>